<keyword evidence="8" id="KW-1185">Reference proteome</keyword>
<dbReference type="Gene3D" id="2.40.10.10">
    <property type="entry name" value="Trypsin-like serine proteases"/>
    <property type="match status" value="1"/>
</dbReference>
<dbReference type="GO" id="GO:0006508">
    <property type="term" value="P:proteolysis"/>
    <property type="evidence" value="ECO:0007669"/>
    <property type="project" value="UniProtKB-KW"/>
</dbReference>
<dbReference type="Pfam" id="PF00089">
    <property type="entry name" value="Trypsin"/>
    <property type="match status" value="1"/>
</dbReference>
<keyword evidence="5" id="KW-0732">Signal</keyword>
<evidence type="ECO:0000256" key="1">
    <source>
        <dbReference type="ARBA" id="ARBA00022670"/>
    </source>
</evidence>
<accession>T1H2J2</accession>
<organism evidence="7 8">
    <name type="scientific">Megaselia scalaris</name>
    <name type="common">Humpbacked fly</name>
    <name type="synonym">Phora scalaris</name>
    <dbReference type="NCBI Taxonomy" id="36166"/>
    <lineage>
        <taxon>Eukaryota</taxon>
        <taxon>Metazoa</taxon>
        <taxon>Ecdysozoa</taxon>
        <taxon>Arthropoda</taxon>
        <taxon>Hexapoda</taxon>
        <taxon>Insecta</taxon>
        <taxon>Pterygota</taxon>
        <taxon>Neoptera</taxon>
        <taxon>Endopterygota</taxon>
        <taxon>Diptera</taxon>
        <taxon>Brachycera</taxon>
        <taxon>Muscomorpha</taxon>
        <taxon>Platypezoidea</taxon>
        <taxon>Phoridae</taxon>
        <taxon>Megaseliini</taxon>
        <taxon>Megaselia</taxon>
    </lineage>
</organism>
<dbReference type="GO" id="GO:0004252">
    <property type="term" value="F:serine-type endopeptidase activity"/>
    <property type="evidence" value="ECO:0007669"/>
    <property type="project" value="InterPro"/>
</dbReference>
<dbReference type="STRING" id="36166.T1H2J2"/>
<dbReference type="InterPro" id="IPR009003">
    <property type="entry name" value="Peptidase_S1_PA"/>
</dbReference>
<feature type="domain" description="Peptidase S1" evidence="6">
    <location>
        <begin position="30"/>
        <end position="109"/>
    </location>
</feature>
<keyword evidence="3" id="KW-0720">Serine protease</keyword>
<reference evidence="8" key="1">
    <citation type="submission" date="2013-02" db="EMBL/GenBank/DDBJ databases">
        <authorList>
            <person name="Hughes D."/>
        </authorList>
    </citation>
    <scope>NUCLEOTIDE SEQUENCE</scope>
    <source>
        <strain>Durham</strain>
        <strain evidence="8">NC isolate 2 -- Noor lab</strain>
    </source>
</reference>
<feature type="signal peptide" evidence="5">
    <location>
        <begin position="1"/>
        <end position="20"/>
    </location>
</feature>
<proteinExistence type="predicted"/>
<dbReference type="HOGENOM" id="CLU_2136308_0_0_1"/>
<dbReference type="Proteomes" id="UP000015102">
    <property type="component" value="Unassembled WGS sequence"/>
</dbReference>
<name>T1H2J2_MEGSC</name>
<dbReference type="InterPro" id="IPR043504">
    <property type="entry name" value="Peptidase_S1_PA_chymotrypsin"/>
</dbReference>
<protein>
    <recommendedName>
        <fullName evidence="6">Peptidase S1 domain-containing protein</fullName>
    </recommendedName>
</protein>
<dbReference type="InterPro" id="IPR050430">
    <property type="entry name" value="Peptidase_S1"/>
</dbReference>
<dbReference type="InterPro" id="IPR001254">
    <property type="entry name" value="Trypsin_dom"/>
</dbReference>
<feature type="chain" id="PRO_5004588693" description="Peptidase S1 domain-containing protein" evidence="5">
    <location>
        <begin position="21"/>
        <end position="113"/>
    </location>
</feature>
<dbReference type="AlphaFoldDB" id="T1H2J2"/>
<dbReference type="SUPFAM" id="SSF50494">
    <property type="entry name" value="Trypsin-like serine proteases"/>
    <property type="match status" value="1"/>
</dbReference>
<sequence length="113" mass="12152">MICSIGVIFFLSFFLDFGSDTLIPQVYSHQNACKNLYPQGYVNEGVICANTDHGTKAACQGDFGGPLATRDGHLLGVSSFMSACGCEDGIPIGFARVSHYLDWIHEVSGISIE</sequence>
<keyword evidence="2" id="KW-0378">Hydrolase</keyword>
<reference evidence="7" key="2">
    <citation type="submission" date="2015-06" db="UniProtKB">
        <authorList>
            <consortium name="EnsemblMetazoa"/>
        </authorList>
    </citation>
    <scope>IDENTIFICATION</scope>
</reference>
<evidence type="ECO:0000313" key="7">
    <source>
        <dbReference type="EnsemblMetazoa" id="MESCA010440-PA"/>
    </source>
</evidence>
<dbReference type="PROSITE" id="PS50240">
    <property type="entry name" value="TRYPSIN_DOM"/>
    <property type="match status" value="1"/>
</dbReference>
<keyword evidence="1" id="KW-0645">Protease</keyword>
<evidence type="ECO:0000256" key="2">
    <source>
        <dbReference type="ARBA" id="ARBA00022801"/>
    </source>
</evidence>
<dbReference type="EnsemblMetazoa" id="MESCA010440-RA">
    <property type="protein sequence ID" value="MESCA010440-PA"/>
    <property type="gene ID" value="MESCA010440"/>
</dbReference>
<evidence type="ECO:0000256" key="5">
    <source>
        <dbReference type="SAM" id="SignalP"/>
    </source>
</evidence>
<dbReference type="OMA" id="ICANTDH"/>
<dbReference type="PANTHER" id="PTHR24276:SF91">
    <property type="entry name" value="AT26814P-RELATED"/>
    <property type="match status" value="1"/>
</dbReference>
<keyword evidence="4" id="KW-1015">Disulfide bond</keyword>
<dbReference type="PANTHER" id="PTHR24276">
    <property type="entry name" value="POLYSERASE-RELATED"/>
    <property type="match status" value="1"/>
</dbReference>
<evidence type="ECO:0000313" key="8">
    <source>
        <dbReference type="Proteomes" id="UP000015102"/>
    </source>
</evidence>
<dbReference type="EMBL" id="CAQQ02144703">
    <property type="status" value="NOT_ANNOTATED_CDS"/>
    <property type="molecule type" value="Genomic_DNA"/>
</dbReference>
<dbReference type="EMBL" id="CAQQ02144704">
    <property type="status" value="NOT_ANNOTATED_CDS"/>
    <property type="molecule type" value="Genomic_DNA"/>
</dbReference>
<evidence type="ECO:0000256" key="4">
    <source>
        <dbReference type="ARBA" id="ARBA00023157"/>
    </source>
</evidence>
<evidence type="ECO:0000256" key="3">
    <source>
        <dbReference type="ARBA" id="ARBA00022825"/>
    </source>
</evidence>
<evidence type="ECO:0000259" key="6">
    <source>
        <dbReference type="PROSITE" id="PS50240"/>
    </source>
</evidence>